<dbReference type="Pfam" id="PF20515">
    <property type="entry name" value="2OG-FeII_Oxy_6"/>
    <property type="match status" value="1"/>
</dbReference>
<evidence type="ECO:0000313" key="4">
    <source>
        <dbReference type="Proteomes" id="UP000001072"/>
    </source>
</evidence>
<dbReference type="OrthoDB" id="2496844at2759"/>
<reference evidence="4" key="1">
    <citation type="journal article" date="2011" name="Proc. Natl. Acad. Sci. U.S.A.">
        <title>Obligate biotrophy features unraveled by the genomic analysis of rust fungi.</title>
        <authorList>
            <person name="Duplessis S."/>
            <person name="Cuomo C.A."/>
            <person name="Lin Y.-C."/>
            <person name="Aerts A."/>
            <person name="Tisserant E."/>
            <person name="Veneault-Fourrey C."/>
            <person name="Joly D.L."/>
            <person name="Hacquard S."/>
            <person name="Amselem J."/>
            <person name="Cantarel B.L."/>
            <person name="Chiu R."/>
            <person name="Coutinho P.M."/>
            <person name="Feau N."/>
            <person name="Field M."/>
            <person name="Frey P."/>
            <person name="Gelhaye E."/>
            <person name="Goldberg J."/>
            <person name="Grabherr M.G."/>
            <person name="Kodira C.D."/>
            <person name="Kohler A."/>
            <person name="Kuees U."/>
            <person name="Lindquist E.A."/>
            <person name="Lucas S.M."/>
            <person name="Mago R."/>
            <person name="Mauceli E."/>
            <person name="Morin E."/>
            <person name="Murat C."/>
            <person name="Pangilinan J.L."/>
            <person name="Park R."/>
            <person name="Pearson M."/>
            <person name="Quesneville H."/>
            <person name="Rouhier N."/>
            <person name="Sakthikumar S."/>
            <person name="Salamov A.A."/>
            <person name="Schmutz J."/>
            <person name="Selles B."/>
            <person name="Shapiro H."/>
            <person name="Tanguay P."/>
            <person name="Tuskan G.A."/>
            <person name="Henrissat B."/>
            <person name="Van de Peer Y."/>
            <person name="Rouze P."/>
            <person name="Ellis J.G."/>
            <person name="Dodds P.N."/>
            <person name="Schein J.E."/>
            <person name="Zhong S."/>
            <person name="Hamelin R.C."/>
            <person name="Grigoriev I.V."/>
            <person name="Szabo L.J."/>
            <person name="Martin F."/>
        </authorList>
    </citation>
    <scope>NUCLEOTIDE SEQUENCE [LARGE SCALE GENOMIC DNA]</scope>
    <source>
        <strain evidence="4">98AG31 / pathotype 3-4-7</strain>
    </source>
</reference>
<dbReference type="AlphaFoldDB" id="F4RTG0"/>
<dbReference type="Proteomes" id="UP000001072">
    <property type="component" value="Unassembled WGS sequence"/>
</dbReference>
<accession>F4RTG0</accession>
<organism evidence="4">
    <name type="scientific">Melampsora larici-populina (strain 98AG31 / pathotype 3-4-7)</name>
    <name type="common">Poplar leaf rust fungus</name>
    <dbReference type="NCBI Taxonomy" id="747676"/>
    <lineage>
        <taxon>Eukaryota</taxon>
        <taxon>Fungi</taxon>
        <taxon>Dikarya</taxon>
        <taxon>Basidiomycota</taxon>
        <taxon>Pucciniomycotina</taxon>
        <taxon>Pucciniomycetes</taxon>
        <taxon>Pucciniales</taxon>
        <taxon>Melampsoraceae</taxon>
        <taxon>Melampsora</taxon>
    </lineage>
</organism>
<evidence type="ECO:0000259" key="2">
    <source>
        <dbReference type="Pfam" id="PF20515"/>
    </source>
</evidence>
<gene>
    <name evidence="3" type="ORF">MELLADRAFT_89458</name>
</gene>
<dbReference type="InterPro" id="IPR046798">
    <property type="entry name" value="2OG-FeII_Oxy_6"/>
</dbReference>
<keyword evidence="4" id="KW-1185">Reference proteome</keyword>
<sequence>MGKNPSQLASLARKQAEKRQEKKDLHADFRRSIVQDQHGAPTTAKVLHVLPNRPDLKERIISYGHVILVDGETGEFIASIFTLHNNDNNQNLRDQFDWATKLLYHHGLARNKCTINKAAEALGQAKSGEMYPIGSRGGTDKGKSAGAYVLNTNTRSDPHLIMQDIQRMKLLPTIDKFISKLFANLVFSQFKANLELGQQYGVSWASPKVLNTSSKSSVGSNLVITRDEFANELHEDPDASGCAIGLFCLMERDSGNVIYPNDSDTPPPFHIEGAYFHLDKYNTKIRLSHLPKVVVWNTKTLHHSSHSQTLNVFGERVTPEDANLTNFGSSVQISKTIVDRIKGMNKKAAGMSDKMKETFKKQHVKDYAEEITSRLTELKTAKKLDPLIEAQIKAGLKSLEQY</sequence>
<proteinExistence type="predicted"/>
<name>F4RTG0_MELLP</name>
<dbReference type="VEuPathDB" id="FungiDB:MELLADRAFT_89458"/>
<feature type="domain" description="Tet-like 2OG-Fe(II) oxygenase" evidence="2">
    <location>
        <begin position="115"/>
        <end position="304"/>
    </location>
</feature>
<dbReference type="RefSeq" id="XP_007412378.1">
    <property type="nucleotide sequence ID" value="XM_007412316.1"/>
</dbReference>
<dbReference type="InParanoid" id="F4RTG0"/>
<evidence type="ECO:0000256" key="1">
    <source>
        <dbReference type="SAM" id="MobiDB-lite"/>
    </source>
</evidence>
<feature type="region of interest" description="Disordered" evidence="1">
    <location>
        <begin position="1"/>
        <end position="24"/>
    </location>
</feature>
<dbReference type="GeneID" id="18935200"/>
<dbReference type="KEGG" id="mlr:MELLADRAFT_89458"/>
<protein>
    <recommendedName>
        <fullName evidence="2">Tet-like 2OG-Fe(II) oxygenase domain-containing protein</fullName>
    </recommendedName>
</protein>
<dbReference type="EMBL" id="GL883119">
    <property type="protein sequence ID" value="EGG04249.1"/>
    <property type="molecule type" value="Genomic_DNA"/>
</dbReference>
<dbReference type="HOGENOM" id="CLU_615505_0_0_1"/>
<evidence type="ECO:0000313" key="3">
    <source>
        <dbReference type="EMBL" id="EGG04249.1"/>
    </source>
</evidence>
<feature type="compositionally biased region" description="Basic and acidic residues" evidence="1">
    <location>
        <begin position="14"/>
        <end position="24"/>
    </location>
</feature>